<accession>A0A1A7NSL9</accession>
<proteinExistence type="predicted"/>
<gene>
    <name evidence="4" type="ORF">QV01_02475</name>
</gene>
<dbReference type="OrthoDB" id="367448at2"/>
<dbReference type="GO" id="GO:0016787">
    <property type="term" value="F:hydrolase activity"/>
    <property type="evidence" value="ECO:0007669"/>
    <property type="project" value="UniProtKB-KW"/>
</dbReference>
<dbReference type="InterPro" id="IPR051400">
    <property type="entry name" value="HAD-like_hydrolase"/>
</dbReference>
<reference evidence="4 5" key="1">
    <citation type="submission" date="2014-11" db="EMBL/GenBank/DDBJ databases">
        <title>Pan-genome of Gallibacterium spp.</title>
        <authorList>
            <person name="Kudirkiene E."/>
            <person name="Bojesen A.M."/>
        </authorList>
    </citation>
    <scope>NUCLEOTIDE SEQUENCE [LARGE SCALE GENOMIC DNA]</scope>
    <source>
        <strain evidence="4 5">F151</strain>
    </source>
</reference>
<evidence type="ECO:0000256" key="2">
    <source>
        <dbReference type="ARBA" id="ARBA00022801"/>
    </source>
</evidence>
<evidence type="ECO:0000256" key="3">
    <source>
        <dbReference type="ARBA" id="ARBA00022842"/>
    </source>
</evidence>
<evidence type="ECO:0000313" key="4">
    <source>
        <dbReference type="EMBL" id="OBW93227.1"/>
    </source>
</evidence>
<organism evidence="4 5">
    <name type="scientific">Gallibacterium genomosp. 3</name>
    <dbReference type="NCBI Taxonomy" id="505345"/>
    <lineage>
        <taxon>Bacteria</taxon>
        <taxon>Pseudomonadati</taxon>
        <taxon>Pseudomonadota</taxon>
        <taxon>Gammaproteobacteria</taxon>
        <taxon>Pasteurellales</taxon>
        <taxon>Pasteurellaceae</taxon>
        <taxon>Gallibacterium</taxon>
    </lineage>
</organism>
<dbReference type="Pfam" id="PF00702">
    <property type="entry name" value="Hydrolase"/>
    <property type="match status" value="1"/>
</dbReference>
<dbReference type="Proteomes" id="UP000243558">
    <property type="component" value="Unassembled WGS sequence"/>
</dbReference>
<dbReference type="AlphaFoldDB" id="A0A1A7NSL9"/>
<evidence type="ECO:0000313" key="5">
    <source>
        <dbReference type="Proteomes" id="UP000243558"/>
    </source>
</evidence>
<dbReference type="InterPro" id="IPR006439">
    <property type="entry name" value="HAD-SF_hydro_IA"/>
</dbReference>
<dbReference type="RefSeq" id="WP_065238820.1">
    <property type="nucleotide sequence ID" value="NZ_JTJM01000010.1"/>
</dbReference>
<dbReference type="Gene3D" id="1.20.120.1600">
    <property type="match status" value="1"/>
</dbReference>
<dbReference type="InterPro" id="IPR036412">
    <property type="entry name" value="HAD-like_sf"/>
</dbReference>
<name>A0A1A7NSL9_9PAST</name>
<dbReference type="PANTHER" id="PTHR46470:SF4">
    <property type="entry name" value="5-AMINO-6-(5-PHOSPHO-D-RIBITYLAMINO)URACIL PHOSPHATASE YIGB"/>
    <property type="match status" value="1"/>
</dbReference>
<dbReference type="SFLD" id="SFLDG01129">
    <property type="entry name" value="C1.5:_HAD__Beta-PGM__Phosphata"/>
    <property type="match status" value="1"/>
</dbReference>
<dbReference type="SUPFAM" id="SSF56784">
    <property type="entry name" value="HAD-like"/>
    <property type="match status" value="1"/>
</dbReference>
<dbReference type="NCBIfam" id="TIGR01549">
    <property type="entry name" value="HAD-SF-IA-v1"/>
    <property type="match status" value="1"/>
</dbReference>
<keyword evidence="2 4" id="KW-0378">Hydrolase</keyword>
<dbReference type="SFLD" id="SFLDS00003">
    <property type="entry name" value="Haloacid_Dehalogenase"/>
    <property type="match status" value="1"/>
</dbReference>
<dbReference type="EMBL" id="JTJM01000010">
    <property type="protein sequence ID" value="OBW93227.1"/>
    <property type="molecule type" value="Genomic_DNA"/>
</dbReference>
<dbReference type="PANTHER" id="PTHR46470">
    <property type="entry name" value="N-ACYLNEURAMINATE-9-PHOSPHATASE"/>
    <property type="match status" value="1"/>
</dbReference>
<dbReference type="InterPro" id="IPR023214">
    <property type="entry name" value="HAD_sf"/>
</dbReference>
<dbReference type="GO" id="GO:0009231">
    <property type="term" value="P:riboflavin biosynthetic process"/>
    <property type="evidence" value="ECO:0007669"/>
    <property type="project" value="TreeGrafter"/>
</dbReference>
<comment type="caution">
    <text evidence="4">The sequence shown here is derived from an EMBL/GenBank/DDBJ whole genome shotgun (WGS) entry which is preliminary data.</text>
</comment>
<protein>
    <submittedName>
        <fullName evidence="4">HAD family hydrolase</fullName>
    </submittedName>
</protein>
<evidence type="ECO:0000256" key="1">
    <source>
        <dbReference type="ARBA" id="ARBA00001946"/>
    </source>
</evidence>
<dbReference type="Gene3D" id="3.40.50.1000">
    <property type="entry name" value="HAD superfamily/HAD-like"/>
    <property type="match status" value="1"/>
</dbReference>
<dbReference type="PATRIC" id="fig|505345.7.peg.498"/>
<comment type="cofactor">
    <cofactor evidence="1">
        <name>Mg(2+)</name>
        <dbReference type="ChEBI" id="CHEBI:18420"/>
    </cofactor>
</comment>
<keyword evidence="3" id="KW-0460">Magnesium</keyword>
<keyword evidence="5" id="KW-1185">Reference proteome</keyword>
<sequence>MLHFYRSFTFPKVISFDLDDTLYDNYSVIRNAEQAFLDCLQQLAQVSVENWALYKQQLFLEDPIRYEDVIEWRKAAAIKLLQQQGKSSTEIPAIVEQCMQLFVEWRHKIDVPLQNQQFLNQLAEHYPLVAISNGNVYPPRIGLDQFQLMLRGGEHGRAKPHADLFLQTAQYFGCCPNEILHVGDNLVTDVQGAILSGCQAVWINPHNQPMSIFPEVTHLPTLSVFDVTELSFLYKN</sequence>